<evidence type="ECO:0000313" key="3">
    <source>
        <dbReference type="Proteomes" id="UP000324479"/>
    </source>
</evidence>
<accession>A0A5M6D124</accession>
<feature type="region of interest" description="Disordered" evidence="1">
    <location>
        <begin position="41"/>
        <end position="61"/>
    </location>
</feature>
<reference evidence="2 3" key="1">
    <citation type="submission" date="2019-08" db="EMBL/GenBank/DDBJ databases">
        <authorList>
            <person name="Dhanesh K."/>
            <person name="Kumar G."/>
            <person name="Sasikala C."/>
            <person name="Venkata Ramana C."/>
        </authorList>
    </citation>
    <scope>NUCLEOTIDE SEQUENCE [LARGE SCALE GENOMIC DNA]</scope>
    <source>
        <strain evidence="2 3">JC645</strain>
    </source>
</reference>
<dbReference type="Pfam" id="PF09865">
    <property type="entry name" value="DUF2092"/>
    <property type="match status" value="1"/>
</dbReference>
<sequence>MFHRRSPVGRRTPCVEIVLALILPLVAVGHAGPLLAQDTEATAEGTGTPPAESSQTDEEAADRVPESVVALQPLFQRIQEADSIRASVELSADTVVDGAVISQETSVYQIASTAPDQFTAYLKGEKIQTRVYSDGETAVVALSPTAFCVLEKPIAMQNAVFQLPVPLGPYPEAVLALTLAGVDPSLTLTTGMKSVVQVGRENFRGRTPSVHFTGLQDDDVRWDLWITEGDQPVPLRLRIDLSDMLRANGALDMPPGYRFTLRLDFKVWRLNHPNDPSLYRYTKVEGAQEFESVQAYYRSLAGEQPSPPPSAEE</sequence>
<dbReference type="EMBL" id="VWOX01000020">
    <property type="protein sequence ID" value="KAA5539319.1"/>
    <property type="molecule type" value="Genomic_DNA"/>
</dbReference>
<dbReference type="Proteomes" id="UP000324479">
    <property type="component" value="Unassembled WGS sequence"/>
</dbReference>
<evidence type="ECO:0000313" key="2">
    <source>
        <dbReference type="EMBL" id="KAA5539319.1"/>
    </source>
</evidence>
<dbReference type="AlphaFoldDB" id="A0A5M6D124"/>
<keyword evidence="3" id="KW-1185">Reference proteome</keyword>
<proteinExistence type="predicted"/>
<gene>
    <name evidence="2" type="ORF">FYK55_24750</name>
</gene>
<organism evidence="2 3">
    <name type="scientific">Roseiconus nitratireducens</name>
    <dbReference type="NCBI Taxonomy" id="2605748"/>
    <lineage>
        <taxon>Bacteria</taxon>
        <taxon>Pseudomonadati</taxon>
        <taxon>Planctomycetota</taxon>
        <taxon>Planctomycetia</taxon>
        <taxon>Pirellulales</taxon>
        <taxon>Pirellulaceae</taxon>
        <taxon>Roseiconus</taxon>
    </lineage>
</organism>
<evidence type="ECO:0000256" key="1">
    <source>
        <dbReference type="SAM" id="MobiDB-lite"/>
    </source>
</evidence>
<comment type="caution">
    <text evidence="2">The sequence shown here is derived from an EMBL/GenBank/DDBJ whole genome shotgun (WGS) entry which is preliminary data.</text>
</comment>
<name>A0A5M6D124_9BACT</name>
<dbReference type="InterPro" id="IPR019207">
    <property type="entry name" value="DUF2092"/>
</dbReference>
<protein>
    <submittedName>
        <fullName evidence="2">DUF2092 domain-containing protein</fullName>
    </submittedName>
</protein>